<evidence type="ECO:0000313" key="2">
    <source>
        <dbReference type="Proteomes" id="UP000281261"/>
    </source>
</evidence>
<sequence length="62" mass="7519">MNTEQRRRHEMRLKVLEHKIEELRKKHPYNLDDLNRLASLLLEHKQRVKAVMREQDKQSGGS</sequence>
<reference evidence="1 2" key="1">
    <citation type="submission" date="2018-06" db="EMBL/GenBank/DDBJ databases">
        <title>Extensive metabolic versatility and redundancy in microbially diverse, dynamic hydrothermal sediments.</title>
        <authorList>
            <person name="Dombrowski N."/>
            <person name="Teske A."/>
            <person name="Baker B.J."/>
        </authorList>
    </citation>
    <scope>NUCLEOTIDE SEQUENCE [LARGE SCALE GENOMIC DNA]</scope>
    <source>
        <strain evidence="1">B79_G16</strain>
    </source>
</reference>
<protein>
    <submittedName>
        <fullName evidence="1">Uncharacterized protein</fullName>
    </submittedName>
</protein>
<name>A0A420ZBK6_UNCK3</name>
<accession>A0A420ZBK6</accession>
<dbReference type="Proteomes" id="UP000281261">
    <property type="component" value="Unassembled WGS sequence"/>
</dbReference>
<comment type="caution">
    <text evidence="1">The sequence shown here is derived from an EMBL/GenBank/DDBJ whole genome shotgun (WGS) entry which is preliminary data.</text>
</comment>
<dbReference type="AlphaFoldDB" id="A0A420ZBK6"/>
<evidence type="ECO:0000313" key="1">
    <source>
        <dbReference type="EMBL" id="RLC36334.1"/>
    </source>
</evidence>
<dbReference type="EMBL" id="QMNG01000065">
    <property type="protein sequence ID" value="RLC36334.1"/>
    <property type="molecule type" value="Genomic_DNA"/>
</dbReference>
<organism evidence="1 2">
    <name type="scientific">candidate division Kazan bacterium</name>
    <dbReference type="NCBI Taxonomy" id="2202143"/>
    <lineage>
        <taxon>Bacteria</taxon>
        <taxon>Bacteria division Kazan-3B-28</taxon>
    </lineage>
</organism>
<proteinExistence type="predicted"/>
<gene>
    <name evidence="1" type="ORF">DRH29_04770</name>
</gene>